<evidence type="ECO:0000259" key="1">
    <source>
        <dbReference type="Pfam" id="PF01738"/>
    </source>
</evidence>
<protein>
    <recommendedName>
        <fullName evidence="1">Dienelactone hydrolase domain-containing protein</fullName>
    </recommendedName>
</protein>
<accession>A0A381UG78</accession>
<dbReference type="PANTHER" id="PTHR46623:SF10">
    <property type="entry name" value="CARBOXYMETHYLENEBUTENOLIDASE HOMOLOG"/>
    <property type="match status" value="1"/>
</dbReference>
<name>A0A381UG78_9ZZZZ</name>
<dbReference type="AlphaFoldDB" id="A0A381UG78"/>
<proteinExistence type="predicted"/>
<dbReference type="SUPFAM" id="SSF53474">
    <property type="entry name" value="alpha/beta-Hydrolases"/>
    <property type="match status" value="1"/>
</dbReference>
<gene>
    <name evidence="2" type="ORF">METZ01_LOCUS80060</name>
</gene>
<evidence type="ECO:0000313" key="2">
    <source>
        <dbReference type="EMBL" id="SVA27206.1"/>
    </source>
</evidence>
<dbReference type="Gene3D" id="3.40.50.1820">
    <property type="entry name" value="alpha/beta hydrolase"/>
    <property type="match status" value="1"/>
</dbReference>
<dbReference type="InterPro" id="IPR002925">
    <property type="entry name" value="Dienelactn_hydro"/>
</dbReference>
<dbReference type="InterPro" id="IPR029058">
    <property type="entry name" value="AB_hydrolase_fold"/>
</dbReference>
<dbReference type="InterPro" id="IPR051049">
    <property type="entry name" value="Dienelactone_hydrolase-like"/>
</dbReference>
<organism evidence="2">
    <name type="scientific">marine metagenome</name>
    <dbReference type="NCBI Taxonomy" id="408172"/>
    <lineage>
        <taxon>unclassified sequences</taxon>
        <taxon>metagenomes</taxon>
        <taxon>ecological metagenomes</taxon>
    </lineage>
</organism>
<feature type="domain" description="Dienelactone hydrolase" evidence="1">
    <location>
        <begin position="16"/>
        <end position="239"/>
    </location>
</feature>
<sequence>MIEHHIDIETNDGTMATFISHPDADGPYPVVLFLMDAPGKREELHDMARRISATGYYVMLPNLYYREVRSFTLHREDPASAEYMFKLMSNLRNDMVARDAKSMIAYADADVVADASRIGVTGYCMSGPFALWLSAEFPDVIKSAASIHGVRLAVDAEDSPHSRAAEMVGEILVMAAEYDDYVDRAHYDRLVAALDAVGTNAHCEWVEGAHHGFVFPCRSKFNKKAAERHWELLHALFERTLKN</sequence>
<dbReference type="PANTHER" id="PTHR46623">
    <property type="entry name" value="CARBOXYMETHYLENEBUTENOLIDASE-RELATED"/>
    <property type="match status" value="1"/>
</dbReference>
<dbReference type="GO" id="GO:0016787">
    <property type="term" value="F:hydrolase activity"/>
    <property type="evidence" value="ECO:0007669"/>
    <property type="project" value="InterPro"/>
</dbReference>
<dbReference type="Pfam" id="PF01738">
    <property type="entry name" value="DLH"/>
    <property type="match status" value="1"/>
</dbReference>
<reference evidence="2" key="1">
    <citation type="submission" date="2018-05" db="EMBL/GenBank/DDBJ databases">
        <authorList>
            <person name="Lanie J.A."/>
            <person name="Ng W.-L."/>
            <person name="Kazmierczak K.M."/>
            <person name="Andrzejewski T.M."/>
            <person name="Davidsen T.M."/>
            <person name="Wayne K.J."/>
            <person name="Tettelin H."/>
            <person name="Glass J.I."/>
            <person name="Rusch D."/>
            <person name="Podicherti R."/>
            <person name="Tsui H.-C.T."/>
            <person name="Winkler M.E."/>
        </authorList>
    </citation>
    <scope>NUCLEOTIDE SEQUENCE</scope>
</reference>
<dbReference type="EMBL" id="UINC01006384">
    <property type="protein sequence ID" value="SVA27206.1"/>
    <property type="molecule type" value="Genomic_DNA"/>
</dbReference>